<proteinExistence type="predicted"/>
<evidence type="ECO:0000313" key="1">
    <source>
        <dbReference type="EMBL" id="KAJ0089360.1"/>
    </source>
</evidence>
<comment type="caution">
    <text evidence="1">The sequence shown here is derived from an EMBL/GenBank/DDBJ whole genome shotgun (WGS) entry which is preliminary data.</text>
</comment>
<keyword evidence="2" id="KW-1185">Reference proteome</keyword>
<sequence length="330" mass="38211">METSKEDQVIPKSLTKYKEIISTLPQENGWKFAQPLCLYQGFWLTPNYLEGIMFAHENFKPQPDDIFLCSAMKTGTTWLKALAFATVTRTLNSSNPLLYKNPHDCIPFLDKDYIKNPIIQNTKPRVPLWSTHVLYSSLPKSVINSDCKIVYICRDPKDSFVSLWHFTNKLSSQYNIGKISLQEAFELYCNGCSVYGPYWDHVLSYWKASQEWPNRVLFLKYEEMVKDAGFYLKKLADFMGFSFSLEEEREGAVDKIVEFCSFENLSNLEVNKMGKHRPDEKGGFDNNMYFRKGEIGDWKNTLTLEMGARLDKIMEDKLRGSGLIFNSSLD</sequence>
<dbReference type="Proteomes" id="UP001164250">
    <property type="component" value="Chromosome 9"/>
</dbReference>
<reference evidence="2" key="1">
    <citation type="journal article" date="2023" name="G3 (Bethesda)">
        <title>Genome assembly and association tests identify interacting loci associated with vigor, precocity, and sex in interspecific pistachio rootstocks.</title>
        <authorList>
            <person name="Palmer W."/>
            <person name="Jacygrad E."/>
            <person name="Sagayaradj S."/>
            <person name="Cavanaugh K."/>
            <person name="Han R."/>
            <person name="Bertier L."/>
            <person name="Beede B."/>
            <person name="Kafkas S."/>
            <person name="Golino D."/>
            <person name="Preece J."/>
            <person name="Michelmore R."/>
        </authorList>
    </citation>
    <scope>NUCLEOTIDE SEQUENCE [LARGE SCALE GENOMIC DNA]</scope>
</reference>
<accession>A0ACC1ARN6</accession>
<protein>
    <submittedName>
        <fullName evidence="1">Uncharacterized protein</fullName>
    </submittedName>
</protein>
<organism evidence="1 2">
    <name type="scientific">Pistacia atlantica</name>
    <dbReference type="NCBI Taxonomy" id="434234"/>
    <lineage>
        <taxon>Eukaryota</taxon>
        <taxon>Viridiplantae</taxon>
        <taxon>Streptophyta</taxon>
        <taxon>Embryophyta</taxon>
        <taxon>Tracheophyta</taxon>
        <taxon>Spermatophyta</taxon>
        <taxon>Magnoliopsida</taxon>
        <taxon>eudicotyledons</taxon>
        <taxon>Gunneridae</taxon>
        <taxon>Pentapetalae</taxon>
        <taxon>rosids</taxon>
        <taxon>malvids</taxon>
        <taxon>Sapindales</taxon>
        <taxon>Anacardiaceae</taxon>
        <taxon>Pistacia</taxon>
    </lineage>
</organism>
<dbReference type="EMBL" id="CM047905">
    <property type="protein sequence ID" value="KAJ0089360.1"/>
    <property type="molecule type" value="Genomic_DNA"/>
</dbReference>
<gene>
    <name evidence="1" type="ORF">Patl1_32801</name>
</gene>
<name>A0ACC1ARN6_9ROSI</name>
<evidence type="ECO:0000313" key="2">
    <source>
        <dbReference type="Proteomes" id="UP001164250"/>
    </source>
</evidence>